<dbReference type="Proteomes" id="UP000594132">
    <property type="component" value="Segment"/>
</dbReference>
<name>A0A7M1S1I2_9CAUD</name>
<sequence>MPWILYLMYTETKVLLSIALQGGTLVRESKITKIEWALTLGDVKGGSKKKLPEEIAAKVVRRGRFKHHNLVAKPAIKSISLGREAYAWMTSADSFESWMFGLKLKKKDWKNLSAEQRLKIHLQRLCEHYGGKSFTYQIMGE</sequence>
<evidence type="ECO:0000313" key="2">
    <source>
        <dbReference type="Proteomes" id="UP000594132"/>
    </source>
</evidence>
<evidence type="ECO:0000313" key="1">
    <source>
        <dbReference type="EMBL" id="QOR59190.1"/>
    </source>
</evidence>
<protein>
    <submittedName>
        <fullName evidence="1">Uncharacterized protein</fullName>
    </submittedName>
</protein>
<accession>A0A7M1S1I2</accession>
<keyword evidence="2" id="KW-1185">Reference proteome</keyword>
<dbReference type="GeneID" id="65129711"/>
<dbReference type="RefSeq" id="YP_010111348.1">
    <property type="nucleotide sequence ID" value="NC_055880.1"/>
</dbReference>
<proteinExistence type="predicted"/>
<organism evidence="1 2">
    <name type="scientific">uncultured phage cr111_1</name>
    <dbReference type="NCBI Taxonomy" id="2772071"/>
    <lineage>
        <taxon>Viruses</taxon>
        <taxon>Duplodnaviria</taxon>
        <taxon>Heunggongvirae</taxon>
        <taxon>Uroviricota</taxon>
        <taxon>Caudoviricetes</taxon>
        <taxon>Crassvirales</taxon>
        <taxon>Steigviridae</taxon>
        <taxon>Asinivirinae</taxon>
        <taxon>Lahndsivirus</taxon>
        <taxon>Lahndsivirus rarus</taxon>
    </lineage>
</organism>
<dbReference type="KEGG" id="vg:65129711"/>
<dbReference type="EMBL" id="MT774387">
    <property type="protein sequence ID" value="QOR59190.1"/>
    <property type="molecule type" value="Genomic_DNA"/>
</dbReference>
<reference evidence="1 2" key="1">
    <citation type="submission" date="2020-07" db="EMBL/GenBank/DDBJ databases">
        <title>Taxonomic proposal: Crassvirales, a new order of highly abundant and diverse bacterial viruses.</title>
        <authorList>
            <person name="Shkoporov A.N."/>
            <person name="Stockdale S.R."/>
            <person name="Guerin E."/>
            <person name="Ross R.P."/>
            <person name="Hill C."/>
        </authorList>
    </citation>
    <scope>NUCLEOTIDE SEQUENCE [LARGE SCALE GENOMIC DNA]</scope>
</reference>